<organism evidence="1 2">
    <name type="scientific">Hyalomma asiaticum</name>
    <name type="common">Tick</name>
    <dbReference type="NCBI Taxonomy" id="266040"/>
    <lineage>
        <taxon>Eukaryota</taxon>
        <taxon>Metazoa</taxon>
        <taxon>Ecdysozoa</taxon>
        <taxon>Arthropoda</taxon>
        <taxon>Chelicerata</taxon>
        <taxon>Arachnida</taxon>
        <taxon>Acari</taxon>
        <taxon>Parasitiformes</taxon>
        <taxon>Ixodida</taxon>
        <taxon>Ixodoidea</taxon>
        <taxon>Ixodidae</taxon>
        <taxon>Hyalomminae</taxon>
        <taxon>Hyalomma</taxon>
    </lineage>
</organism>
<comment type="caution">
    <text evidence="1">The sequence shown here is derived from an EMBL/GenBank/DDBJ whole genome shotgun (WGS) entry which is preliminary data.</text>
</comment>
<accession>A0ACB7T2N0</accession>
<name>A0ACB7T2N0_HYAAI</name>
<protein>
    <submittedName>
        <fullName evidence="1">Uncharacterized protein</fullName>
    </submittedName>
</protein>
<dbReference type="Proteomes" id="UP000821845">
    <property type="component" value="Chromosome 11"/>
</dbReference>
<gene>
    <name evidence="1" type="ORF">HPB50_016910</name>
</gene>
<evidence type="ECO:0000313" key="2">
    <source>
        <dbReference type="Proteomes" id="UP000821845"/>
    </source>
</evidence>
<proteinExistence type="predicted"/>
<evidence type="ECO:0000313" key="1">
    <source>
        <dbReference type="EMBL" id="KAH6941353.1"/>
    </source>
</evidence>
<sequence>MGIELRDHLDIFRLLYSLKTAVKLVFKSAYTVLHSSRAPIQGSIPQNALEHVTTLRAEHLILTPPHARELLRVLLNNHTLHSFPVGRAANRSERQHGVLEANDTDGEQERATCRSELEAKLQRYIVRRNASRITPAVKFVLGKEITAAGAMALEDLRDHPRLVEQVRDESLVKDAEAAAMVKRTVSDLRYMDVHAYLWLTGVVRKQPAMHLDANSREVHFLDLPLECWLHIRRYLKIADVASG</sequence>
<keyword evidence="2" id="KW-1185">Reference proteome</keyword>
<reference evidence="1" key="1">
    <citation type="submission" date="2020-05" db="EMBL/GenBank/DDBJ databases">
        <title>Large-scale comparative analyses of tick genomes elucidate their genetic diversity and vector capacities.</title>
        <authorList>
            <person name="Jia N."/>
            <person name="Wang J."/>
            <person name="Shi W."/>
            <person name="Du L."/>
            <person name="Sun Y."/>
            <person name="Zhan W."/>
            <person name="Jiang J."/>
            <person name="Wang Q."/>
            <person name="Zhang B."/>
            <person name="Ji P."/>
            <person name="Sakyi L.B."/>
            <person name="Cui X."/>
            <person name="Yuan T."/>
            <person name="Jiang B."/>
            <person name="Yang W."/>
            <person name="Lam T.T.-Y."/>
            <person name="Chang Q."/>
            <person name="Ding S."/>
            <person name="Wang X."/>
            <person name="Zhu J."/>
            <person name="Ruan X."/>
            <person name="Zhao L."/>
            <person name="Wei J."/>
            <person name="Que T."/>
            <person name="Du C."/>
            <person name="Cheng J."/>
            <person name="Dai P."/>
            <person name="Han X."/>
            <person name="Huang E."/>
            <person name="Gao Y."/>
            <person name="Liu J."/>
            <person name="Shao H."/>
            <person name="Ye R."/>
            <person name="Li L."/>
            <person name="Wei W."/>
            <person name="Wang X."/>
            <person name="Wang C."/>
            <person name="Yang T."/>
            <person name="Huo Q."/>
            <person name="Li W."/>
            <person name="Guo W."/>
            <person name="Chen H."/>
            <person name="Zhou L."/>
            <person name="Ni X."/>
            <person name="Tian J."/>
            <person name="Zhou Y."/>
            <person name="Sheng Y."/>
            <person name="Liu T."/>
            <person name="Pan Y."/>
            <person name="Xia L."/>
            <person name="Li J."/>
            <person name="Zhao F."/>
            <person name="Cao W."/>
        </authorList>
    </citation>
    <scope>NUCLEOTIDE SEQUENCE</scope>
    <source>
        <strain evidence="1">Hyas-2018</strain>
    </source>
</reference>
<dbReference type="EMBL" id="CM023491">
    <property type="protein sequence ID" value="KAH6941353.1"/>
    <property type="molecule type" value="Genomic_DNA"/>
</dbReference>